<reference evidence="3" key="1">
    <citation type="journal article" date="2021" name="PeerJ">
        <title>Extensive microbial diversity within the chicken gut microbiome revealed by metagenomics and culture.</title>
        <authorList>
            <person name="Gilroy R."/>
            <person name="Ravi A."/>
            <person name="Getino M."/>
            <person name="Pursley I."/>
            <person name="Horton D.L."/>
            <person name="Alikhan N.F."/>
            <person name="Baker D."/>
            <person name="Gharbi K."/>
            <person name="Hall N."/>
            <person name="Watson M."/>
            <person name="Adriaenssens E.M."/>
            <person name="Foster-Nyarko E."/>
            <person name="Jarju S."/>
            <person name="Secka A."/>
            <person name="Antonio M."/>
            <person name="Oren A."/>
            <person name="Chaudhuri R.R."/>
            <person name="La Ragione R."/>
            <person name="Hildebrand F."/>
            <person name="Pallen M.J."/>
        </authorList>
    </citation>
    <scope>NUCLEOTIDE SEQUENCE</scope>
    <source>
        <strain evidence="3">4376</strain>
    </source>
</reference>
<comment type="caution">
    <text evidence="3">The sequence shown here is derived from an EMBL/GenBank/DDBJ whole genome shotgun (WGS) entry which is preliminary data.</text>
</comment>
<dbReference type="SUPFAM" id="SSF55729">
    <property type="entry name" value="Acyl-CoA N-acyltransferases (Nat)"/>
    <property type="match status" value="1"/>
</dbReference>
<feature type="domain" description="N-acetyltransferase" evidence="2">
    <location>
        <begin position="5"/>
        <end position="92"/>
    </location>
</feature>
<evidence type="ECO:0000259" key="2">
    <source>
        <dbReference type="PROSITE" id="PS51729"/>
    </source>
</evidence>
<sequence length="93" mass="10065">MKKVTHDEANNRFVIEVDGEEAGFAEYAPKDGGVRDFNHTVVDSAYQGQGLSKILIQEALDNTKEAGGSIIATCSAVKGFVEKNSQYQDLIEG</sequence>
<organism evidence="3 4">
    <name type="scientific">Candidatus Corynebacterium gallistercoris</name>
    <dbReference type="NCBI Taxonomy" id="2838530"/>
    <lineage>
        <taxon>Bacteria</taxon>
        <taxon>Bacillati</taxon>
        <taxon>Actinomycetota</taxon>
        <taxon>Actinomycetes</taxon>
        <taxon>Mycobacteriales</taxon>
        <taxon>Corynebacteriaceae</taxon>
        <taxon>Corynebacterium</taxon>
    </lineage>
</organism>
<dbReference type="InterPro" id="IPR000182">
    <property type="entry name" value="GNAT_dom"/>
</dbReference>
<evidence type="ECO:0000313" key="4">
    <source>
        <dbReference type="Proteomes" id="UP000824189"/>
    </source>
</evidence>
<reference evidence="3" key="2">
    <citation type="submission" date="2021-04" db="EMBL/GenBank/DDBJ databases">
        <authorList>
            <person name="Gilroy R."/>
        </authorList>
    </citation>
    <scope>NUCLEOTIDE SEQUENCE</scope>
    <source>
        <strain evidence="3">4376</strain>
    </source>
</reference>
<dbReference type="PANTHER" id="PTHR31435:SF9">
    <property type="entry name" value="PROTEIN NATD1"/>
    <property type="match status" value="1"/>
</dbReference>
<dbReference type="InterPro" id="IPR031165">
    <property type="entry name" value="GNAT_YJDJ"/>
</dbReference>
<dbReference type="AlphaFoldDB" id="A0A9D1UQZ1"/>
<dbReference type="PROSITE" id="PS51186">
    <property type="entry name" value="GNAT"/>
    <property type="match status" value="1"/>
</dbReference>
<evidence type="ECO:0000259" key="1">
    <source>
        <dbReference type="PROSITE" id="PS51186"/>
    </source>
</evidence>
<dbReference type="PANTHER" id="PTHR31435">
    <property type="entry name" value="PROTEIN NATD1"/>
    <property type="match status" value="1"/>
</dbReference>
<evidence type="ECO:0000313" key="3">
    <source>
        <dbReference type="EMBL" id="HIW95505.1"/>
    </source>
</evidence>
<dbReference type="GO" id="GO:0016747">
    <property type="term" value="F:acyltransferase activity, transferring groups other than amino-acyl groups"/>
    <property type="evidence" value="ECO:0007669"/>
    <property type="project" value="InterPro"/>
</dbReference>
<proteinExistence type="predicted"/>
<accession>A0A9D1UQZ1</accession>
<dbReference type="EMBL" id="DXFZ01000040">
    <property type="protein sequence ID" value="HIW95505.1"/>
    <property type="molecule type" value="Genomic_DNA"/>
</dbReference>
<dbReference type="Pfam" id="PF14542">
    <property type="entry name" value="Acetyltransf_CG"/>
    <property type="match status" value="1"/>
</dbReference>
<dbReference type="PROSITE" id="PS51729">
    <property type="entry name" value="GNAT_YJDJ"/>
    <property type="match status" value="1"/>
</dbReference>
<dbReference type="Proteomes" id="UP000824189">
    <property type="component" value="Unassembled WGS sequence"/>
</dbReference>
<protein>
    <submittedName>
        <fullName evidence="3">N-acetyltransferase</fullName>
    </submittedName>
</protein>
<dbReference type="InterPro" id="IPR016181">
    <property type="entry name" value="Acyl_CoA_acyltransferase"/>
</dbReference>
<name>A0A9D1UQZ1_9CORY</name>
<dbReference type="Gene3D" id="3.40.630.30">
    <property type="match status" value="1"/>
</dbReference>
<dbReference type="InterPro" id="IPR045057">
    <property type="entry name" value="Gcn5-rel_NAT"/>
</dbReference>
<dbReference type="CDD" id="cd04301">
    <property type="entry name" value="NAT_SF"/>
    <property type="match status" value="1"/>
</dbReference>
<feature type="domain" description="N-acetyltransferase" evidence="1">
    <location>
        <begin position="1"/>
        <end position="93"/>
    </location>
</feature>
<gene>
    <name evidence="3" type="ORF">H9867_03320</name>
</gene>